<protein>
    <recommendedName>
        <fullName evidence="5 10">N-(5'-phosphoribosyl)anthranilate isomerase</fullName>
        <shortName evidence="10">PRAI</shortName>
        <ecNumber evidence="4 10">5.3.1.24</ecNumber>
    </recommendedName>
</protein>
<comment type="pathway">
    <text evidence="2 10">Amino-acid biosynthesis; L-tryptophan biosynthesis; L-tryptophan from chorismate: step 3/5.</text>
</comment>
<dbReference type="EC" id="5.3.1.24" evidence="4 10"/>
<evidence type="ECO:0000313" key="12">
    <source>
        <dbReference type="EMBL" id="MBD3109502.1"/>
    </source>
</evidence>
<accession>A0A927CXF4</accession>
<keyword evidence="6 10" id="KW-0028">Amino-acid biosynthesis</keyword>
<dbReference type="InterPro" id="IPR044643">
    <property type="entry name" value="TrpF_fam"/>
</dbReference>
<organism evidence="12 13">
    <name type="scientific">Peribacillus faecalis</name>
    <dbReference type="NCBI Taxonomy" id="2772559"/>
    <lineage>
        <taxon>Bacteria</taxon>
        <taxon>Bacillati</taxon>
        <taxon>Bacillota</taxon>
        <taxon>Bacilli</taxon>
        <taxon>Bacillales</taxon>
        <taxon>Bacillaceae</taxon>
        <taxon>Peribacillus</taxon>
    </lineage>
</organism>
<dbReference type="CDD" id="cd00405">
    <property type="entry name" value="PRAI"/>
    <property type="match status" value="1"/>
</dbReference>
<dbReference type="PANTHER" id="PTHR42894">
    <property type="entry name" value="N-(5'-PHOSPHORIBOSYL)ANTHRANILATE ISOMERASE"/>
    <property type="match status" value="1"/>
</dbReference>
<evidence type="ECO:0000259" key="11">
    <source>
        <dbReference type="Pfam" id="PF00697"/>
    </source>
</evidence>
<dbReference type="GO" id="GO:0004640">
    <property type="term" value="F:phosphoribosylanthranilate isomerase activity"/>
    <property type="evidence" value="ECO:0007669"/>
    <property type="project" value="UniProtKB-UniRule"/>
</dbReference>
<keyword evidence="9 10" id="KW-0413">Isomerase</keyword>
<evidence type="ECO:0000313" key="13">
    <source>
        <dbReference type="Proteomes" id="UP000602076"/>
    </source>
</evidence>
<dbReference type="InterPro" id="IPR013785">
    <property type="entry name" value="Aldolase_TIM"/>
</dbReference>
<evidence type="ECO:0000256" key="8">
    <source>
        <dbReference type="ARBA" id="ARBA00023141"/>
    </source>
</evidence>
<dbReference type="Gene3D" id="3.20.20.70">
    <property type="entry name" value="Aldolase class I"/>
    <property type="match status" value="1"/>
</dbReference>
<dbReference type="HAMAP" id="MF_00135">
    <property type="entry name" value="PRAI"/>
    <property type="match status" value="1"/>
</dbReference>
<keyword evidence="8 10" id="KW-0057">Aromatic amino acid biosynthesis</keyword>
<dbReference type="InterPro" id="IPR001240">
    <property type="entry name" value="PRAI_dom"/>
</dbReference>
<evidence type="ECO:0000256" key="5">
    <source>
        <dbReference type="ARBA" id="ARBA00022272"/>
    </source>
</evidence>
<dbReference type="Pfam" id="PF00697">
    <property type="entry name" value="PRAI"/>
    <property type="match status" value="1"/>
</dbReference>
<evidence type="ECO:0000256" key="2">
    <source>
        <dbReference type="ARBA" id="ARBA00004664"/>
    </source>
</evidence>
<dbReference type="Proteomes" id="UP000602076">
    <property type="component" value="Unassembled WGS sequence"/>
</dbReference>
<dbReference type="FunFam" id="3.20.20.70:FF:000075">
    <property type="entry name" value="Tryptophan biosynthesis protein TRP1"/>
    <property type="match status" value="1"/>
</dbReference>
<evidence type="ECO:0000256" key="6">
    <source>
        <dbReference type="ARBA" id="ARBA00022605"/>
    </source>
</evidence>
<proteinExistence type="inferred from homology"/>
<dbReference type="PANTHER" id="PTHR42894:SF1">
    <property type="entry name" value="N-(5'-PHOSPHORIBOSYL)ANTHRANILATE ISOMERASE"/>
    <property type="match status" value="1"/>
</dbReference>
<evidence type="ECO:0000256" key="3">
    <source>
        <dbReference type="ARBA" id="ARBA00007571"/>
    </source>
</evidence>
<evidence type="ECO:0000256" key="10">
    <source>
        <dbReference type="HAMAP-Rule" id="MF_00135"/>
    </source>
</evidence>
<dbReference type="EMBL" id="JACXSI010000035">
    <property type="protein sequence ID" value="MBD3109502.1"/>
    <property type="molecule type" value="Genomic_DNA"/>
</dbReference>
<evidence type="ECO:0000256" key="9">
    <source>
        <dbReference type="ARBA" id="ARBA00023235"/>
    </source>
</evidence>
<comment type="similarity">
    <text evidence="3 10">Belongs to the TrpF family.</text>
</comment>
<dbReference type="InterPro" id="IPR011060">
    <property type="entry name" value="RibuloseP-bd_barrel"/>
</dbReference>
<evidence type="ECO:0000256" key="4">
    <source>
        <dbReference type="ARBA" id="ARBA00012572"/>
    </source>
</evidence>
<sequence>MVKVKICGITDIETAHVAVRYGADALGFVFAHSKRRITPDAAKNIIGQLPAYVEKVGVFVNEAVETMEEIASYCGLTMIQLHGEEDAGTCRKLSYPTIKAVGITTKEDVQTALFYPSAYVLADSPKGKVYQGGNGQTFDWNLIEDLQEHSRIILAGGLNADNVKEAIRLVRPAMVDVSSGVETNGVKDQQKIQLFLQNAKGENF</sequence>
<name>A0A927CXF4_9BACI</name>
<comment type="catalytic activity">
    <reaction evidence="1 10">
        <text>N-(5-phospho-beta-D-ribosyl)anthranilate = 1-(2-carboxyphenylamino)-1-deoxy-D-ribulose 5-phosphate</text>
        <dbReference type="Rhea" id="RHEA:21540"/>
        <dbReference type="ChEBI" id="CHEBI:18277"/>
        <dbReference type="ChEBI" id="CHEBI:58613"/>
        <dbReference type="EC" id="5.3.1.24"/>
    </reaction>
</comment>
<dbReference type="SUPFAM" id="SSF51366">
    <property type="entry name" value="Ribulose-phoshate binding barrel"/>
    <property type="match status" value="1"/>
</dbReference>
<dbReference type="NCBIfam" id="NF002297">
    <property type="entry name" value="PRK01222.1-3"/>
    <property type="match status" value="1"/>
</dbReference>
<feature type="domain" description="N-(5'phosphoribosyl) anthranilate isomerase (PRAI)" evidence="11">
    <location>
        <begin position="4"/>
        <end position="198"/>
    </location>
</feature>
<keyword evidence="13" id="KW-1185">Reference proteome</keyword>
<evidence type="ECO:0000256" key="7">
    <source>
        <dbReference type="ARBA" id="ARBA00022822"/>
    </source>
</evidence>
<dbReference type="RefSeq" id="WP_190999045.1">
    <property type="nucleotide sequence ID" value="NZ_JACXSI010000035.1"/>
</dbReference>
<comment type="caution">
    <text evidence="12">The sequence shown here is derived from an EMBL/GenBank/DDBJ whole genome shotgun (WGS) entry which is preliminary data.</text>
</comment>
<gene>
    <name evidence="10" type="primary">trpF</name>
    <name evidence="12" type="ORF">IEO70_14225</name>
</gene>
<dbReference type="AlphaFoldDB" id="A0A927CXF4"/>
<evidence type="ECO:0000256" key="1">
    <source>
        <dbReference type="ARBA" id="ARBA00001164"/>
    </source>
</evidence>
<keyword evidence="7 10" id="KW-0822">Tryptophan biosynthesis</keyword>
<dbReference type="GO" id="GO:0000162">
    <property type="term" value="P:L-tryptophan biosynthetic process"/>
    <property type="evidence" value="ECO:0007669"/>
    <property type="project" value="UniProtKB-UniRule"/>
</dbReference>
<reference evidence="12" key="1">
    <citation type="submission" date="2020-09" db="EMBL/GenBank/DDBJ databases">
        <title>Bacillus faecalis sp. nov., a moderately halophilic bacterium isolated from cow faeces.</title>
        <authorList>
            <person name="Jiang L."/>
            <person name="Lee J."/>
        </authorList>
    </citation>
    <scope>NUCLEOTIDE SEQUENCE</scope>
    <source>
        <strain evidence="12">AGMB 02131</strain>
    </source>
</reference>